<keyword evidence="9" id="KW-0460">Magnesium</keyword>
<dbReference type="AlphaFoldDB" id="A0A401SF03"/>
<dbReference type="CDD" id="cd09080">
    <property type="entry name" value="TDP2"/>
    <property type="match status" value="1"/>
</dbReference>
<evidence type="ECO:0000256" key="12">
    <source>
        <dbReference type="ARBA" id="ARBA00031304"/>
    </source>
</evidence>
<dbReference type="Gene3D" id="1.10.8.10">
    <property type="entry name" value="DNA helicase RuvA subunit, C-terminal domain"/>
    <property type="match status" value="1"/>
</dbReference>
<dbReference type="InterPro" id="IPR005135">
    <property type="entry name" value="Endo/exonuclease/phosphatase"/>
</dbReference>
<evidence type="ECO:0000256" key="7">
    <source>
        <dbReference type="ARBA" id="ARBA00022763"/>
    </source>
</evidence>
<dbReference type="Gene3D" id="3.60.10.10">
    <property type="entry name" value="Endonuclease/exonuclease/phosphatase"/>
    <property type="match status" value="1"/>
</dbReference>
<dbReference type="SUPFAM" id="SSF56219">
    <property type="entry name" value="DNase I-like"/>
    <property type="match status" value="1"/>
</dbReference>
<evidence type="ECO:0000256" key="8">
    <source>
        <dbReference type="ARBA" id="ARBA00022801"/>
    </source>
</evidence>
<dbReference type="InterPro" id="IPR051547">
    <property type="entry name" value="TDP2-like"/>
</dbReference>
<evidence type="ECO:0000256" key="9">
    <source>
        <dbReference type="ARBA" id="ARBA00022842"/>
    </source>
</evidence>
<feature type="region of interest" description="Disordered" evidence="13">
    <location>
        <begin position="1"/>
        <end position="53"/>
    </location>
</feature>
<comment type="cofactor">
    <cofactor evidence="2">
        <name>Mg(2+)</name>
        <dbReference type="ChEBI" id="CHEBI:18420"/>
    </cofactor>
</comment>
<organism evidence="15 16">
    <name type="scientific">Chiloscyllium punctatum</name>
    <name type="common">Brownbanded bambooshark</name>
    <name type="synonym">Hemiscyllium punctatum</name>
    <dbReference type="NCBI Taxonomy" id="137246"/>
    <lineage>
        <taxon>Eukaryota</taxon>
        <taxon>Metazoa</taxon>
        <taxon>Chordata</taxon>
        <taxon>Craniata</taxon>
        <taxon>Vertebrata</taxon>
        <taxon>Chondrichthyes</taxon>
        <taxon>Elasmobranchii</taxon>
        <taxon>Galeomorphii</taxon>
        <taxon>Galeoidea</taxon>
        <taxon>Orectolobiformes</taxon>
        <taxon>Hemiscylliidae</taxon>
        <taxon>Chiloscyllium</taxon>
    </lineage>
</organism>
<keyword evidence="16" id="KW-1185">Reference proteome</keyword>
<dbReference type="GO" id="GO:0003697">
    <property type="term" value="F:single-stranded DNA binding"/>
    <property type="evidence" value="ECO:0007669"/>
    <property type="project" value="TreeGrafter"/>
</dbReference>
<evidence type="ECO:0000256" key="5">
    <source>
        <dbReference type="ARBA" id="ARBA00022722"/>
    </source>
</evidence>
<comment type="subcellular location">
    <subcellularLocation>
        <location evidence="3">Nucleus</location>
        <location evidence="3">PML body</location>
    </subcellularLocation>
</comment>
<evidence type="ECO:0000256" key="4">
    <source>
        <dbReference type="ARBA" id="ARBA00017870"/>
    </source>
</evidence>
<comment type="caution">
    <text evidence="15">The sequence shown here is derived from an EMBL/GenBank/DDBJ whole genome shotgun (WGS) entry which is preliminary data.</text>
</comment>
<dbReference type="OMA" id="KAVCNTI"/>
<evidence type="ECO:0000256" key="11">
    <source>
        <dbReference type="ARBA" id="ARBA00023242"/>
    </source>
</evidence>
<evidence type="ECO:0000256" key="10">
    <source>
        <dbReference type="ARBA" id="ARBA00023204"/>
    </source>
</evidence>
<dbReference type="GO" id="GO:0005737">
    <property type="term" value="C:cytoplasm"/>
    <property type="evidence" value="ECO:0007669"/>
    <property type="project" value="TreeGrafter"/>
</dbReference>
<dbReference type="Proteomes" id="UP000287033">
    <property type="component" value="Unassembled WGS sequence"/>
</dbReference>
<keyword evidence="8" id="KW-0378">Hydrolase</keyword>
<feature type="compositionally biased region" description="Basic and acidic residues" evidence="13">
    <location>
        <begin position="1"/>
        <end position="13"/>
    </location>
</feature>
<name>A0A401SF03_CHIPU</name>
<evidence type="ECO:0000256" key="2">
    <source>
        <dbReference type="ARBA" id="ARBA00001946"/>
    </source>
</evidence>
<feature type="domain" description="Endonuclease/exonuclease/phosphatase" evidence="14">
    <location>
        <begin position="147"/>
        <end position="380"/>
    </location>
</feature>
<dbReference type="CDD" id="cd14344">
    <property type="entry name" value="UBA_TYDP2"/>
    <property type="match status" value="1"/>
</dbReference>
<keyword evidence="7" id="KW-0227">DNA damage</keyword>
<dbReference type="GO" id="GO:0006302">
    <property type="term" value="P:double-strand break repair"/>
    <property type="evidence" value="ECO:0007669"/>
    <property type="project" value="TreeGrafter"/>
</dbReference>
<evidence type="ECO:0000313" key="16">
    <source>
        <dbReference type="Proteomes" id="UP000287033"/>
    </source>
</evidence>
<accession>A0A401SF03</accession>
<evidence type="ECO:0000256" key="13">
    <source>
        <dbReference type="SAM" id="MobiDB-lite"/>
    </source>
</evidence>
<dbReference type="STRING" id="137246.A0A401SF03"/>
<dbReference type="FunFam" id="3.60.10.10:FF:000024">
    <property type="entry name" value="Tyrosyl-DNA phosphodiesterase 2"/>
    <property type="match status" value="1"/>
</dbReference>
<dbReference type="Pfam" id="PF03372">
    <property type="entry name" value="Exo_endo_phos"/>
    <property type="match status" value="1"/>
</dbReference>
<keyword evidence="10" id="KW-0234">DNA repair</keyword>
<protein>
    <recommendedName>
        <fullName evidence="4">Tyrosyl-DNA phosphodiesterase 2</fullName>
    </recommendedName>
    <alternativeName>
        <fullName evidence="12">5'-tyrosyl-DNA phosphodiesterase</fullName>
    </alternativeName>
</protein>
<dbReference type="GO" id="GO:0004518">
    <property type="term" value="F:nuclease activity"/>
    <property type="evidence" value="ECO:0007669"/>
    <property type="project" value="UniProtKB-KW"/>
</dbReference>
<dbReference type="SUPFAM" id="SSF46934">
    <property type="entry name" value="UBA-like"/>
    <property type="match status" value="1"/>
</dbReference>
<dbReference type="EMBL" id="BEZZ01000227">
    <property type="protein sequence ID" value="GCC28961.1"/>
    <property type="molecule type" value="Genomic_DNA"/>
</dbReference>
<keyword evidence="11" id="KW-0539">Nucleus</keyword>
<dbReference type="PANTHER" id="PTHR15822">
    <property type="entry name" value="TRAF AND TNF RECEPTOR-ASSOCIATED PROTEIN"/>
    <property type="match status" value="1"/>
</dbReference>
<evidence type="ECO:0000256" key="3">
    <source>
        <dbReference type="ARBA" id="ARBA00004322"/>
    </source>
</evidence>
<evidence type="ECO:0000256" key="1">
    <source>
        <dbReference type="ARBA" id="ARBA00001936"/>
    </source>
</evidence>
<keyword evidence="5" id="KW-0540">Nuclease</keyword>
<dbReference type="InterPro" id="IPR009060">
    <property type="entry name" value="UBA-like_sf"/>
</dbReference>
<reference evidence="15 16" key="1">
    <citation type="journal article" date="2018" name="Nat. Ecol. Evol.">
        <title>Shark genomes provide insights into elasmobranch evolution and the origin of vertebrates.</title>
        <authorList>
            <person name="Hara Y"/>
            <person name="Yamaguchi K"/>
            <person name="Onimaru K"/>
            <person name="Kadota M"/>
            <person name="Koyanagi M"/>
            <person name="Keeley SD"/>
            <person name="Tatsumi K"/>
            <person name="Tanaka K"/>
            <person name="Motone F"/>
            <person name="Kageyama Y"/>
            <person name="Nozu R"/>
            <person name="Adachi N"/>
            <person name="Nishimura O"/>
            <person name="Nakagawa R"/>
            <person name="Tanegashima C"/>
            <person name="Kiyatake I"/>
            <person name="Matsumoto R"/>
            <person name="Murakumo K"/>
            <person name="Nishida K"/>
            <person name="Terakita A"/>
            <person name="Kuratani S"/>
            <person name="Sato K"/>
            <person name="Hyodo S Kuraku.S."/>
        </authorList>
    </citation>
    <scope>NUCLEOTIDE SEQUENCE [LARGE SCALE GENOMIC DNA]</scope>
</reference>
<dbReference type="InterPro" id="IPR036691">
    <property type="entry name" value="Endo/exonu/phosph_ase_sf"/>
</dbReference>
<dbReference type="GO" id="GO:0046872">
    <property type="term" value="F:metal ion binding"/>
    <property type="evidence" value="ECO:0007669"/>
    <property type="project" value="UniProtKB-KW"/>
</dbReference>
<proteinExistence type="predicted"/>
<dbReference type="Pfam" id="PF14555">
    <property type="entry name" value="UBA_4"/>
    <property type="match status" value="1"/>
</dbReference>
<evidence type="ECO:0000256" key="6">
    <source>
        <dbReference type="ARBA" id="ARBA00022723"/>
    </source>
</evidence>
<keyword evidence="6" id="KW-0479">Metal-binding</keyword>
<dbReference type="PANTHER" id="PTHR15822:SF4">
    <property type="entry name" value="TYROSYL-DNA PHOSPHODIESTERASE 2"/>
    <property type="match status" value="1"/>
</dbReference>
<comment type="cofactor">
    <cofactor evidence="1">
        <name>Mn(2+)</name>
        <dbReference type="ChEBI" id="CHEBI:29035"/>
    </cofactor>
</comment>
<evidence type="ECO:0000259" key="14">
    <source>
        <dbReference type="Pfam" id="PF03372"/>
    </source>
</evidence>
<dbReference type="GO" id="GO:0070260">
    <property type="term" value="F:5'-tyrosyl-DNA phosphodiesterase activity"/>
    <property type="evidence" value="ECO:0007669"/>
    <property type="project" value="TreeGrafter"/>
</dbReference>
<dbReference type="GO" id="GO:0016605">
    <property type="term" value="C:PML body"/>
    <property type="evidence" value="ECO:0007669"/>
    <property type="project" value="UniProtKB-SubCell"/>
</dbReference>
<feature type="compositionally biased region" description="Acidic residues" evidence="13">
    <location>
        <begin position="38"/>
        <end position="48"/>
    </location>
</feature>
<dbReference type="OrthoDB" id="9975959at2759"/>
<evidence type="ECO:0000313" key="15">
    <source>
        <dbReference type="EMBL" id="GCC28961.1"/>
    </source>
</evidence>
<sequence>MGEPQRKRARLCDPEQQGGAGPQHEEPNGGAAPLPQPEEGEEEEEEEGEARRRYRGGLCDEFAVVTGTDEAVAQCYLAENDWLLERAVNSYFETAVQPSSSTMESTSHMIENTDFQGCIDLTNTDNEQTSKGSTAQPEVDESRISLLTWNIDGLDLENLQERARGVCACLALYSPDIVFLQEVIEPYYLYLKKRAVSYTIIPGDEGDYFTAIMLRKSRVKLLKQEITPFPTTSMKRNLLAVQVNIAGNELCLMTSHLESTKAHSKERVKQLEIVLRKIKEAPESATVIFGGDTNLRDQEVTKVGGLPEGVLDVWEFLNKPEHCRYTWDTKANNNLKAPYTCRLRFDRVFYREASEGQIVPQQMTLVGQDKLDCGRFCSDHWGLLCDFDVILNPVIGAEGTRRDALTSRGGLAPSALMLLLEAVLGRVGWCQDTNRRVFEAIWGRNGISRLSELVSKIAIERR</sequence>
<gene>
    <name evidence="15" type="ORF">chiPu_0007396</name>
</gene>